<comment type="similarity">
    <text evidence="1 3">Belongs to the thiolase-like superfamily. Beta-ketoacyl-ACP synthases family.</text>
</comment>
<dbReference type="CDD" id="cd00834">
    <property type="entry name" value="KAS_I_II"/>
    <property type="match status" value="1"/>
</dbReference>
<dbReference type="InterPro" id="IPR014030">
    <property type="entry name" value="Ketoacyl_synth_N"/>
</dbReference>
<dbReference type="SUPFAM" id="SSF53901">
    <property type="entry name" value="Thiolase-like"/>
    <property type="match status" value="1"/>
</dbReference>
<dbReference type="InterPro" id="IPR020841">
    <property type="entry name" value="PKS_Beta-ketoAc_synthase_dom"/>
</dbReference>
<dbReference type="PANTHER" id="PTHR11712:SF320">
    <property type="entry name" value="BETA-KETOACYL SYNTHASE"/>
    <property type="match status" value="1"/>
</dbReference>
<reference evidence="5 6" key="1">
    <citation type="journal article" date="2019" name="Int. J. Syst. Evol. Microbiol.">
        <title>The Global Catalogue of Microorganisms (GCM) 10K type strain sequencing project: providing services to taxonomists for standard genome sequencing and annotation.</title>
        <authorList>
            <consortium name="The Broad Institute Genomics Platform"/>
            <consortium name="The Broad Institute Genome Sequencing Center for Infectious Disease"/>
            <person name="Wu L."/>
            <person name="Ma J."/>
        </authorList>
    </citation>
    <scope>NUCLEOTIDE SEQUENCE [LARGE SCALE GENOMIC DNA]</scope>
    <source>
        <strain evidence="5 6">JCM 16083</strain>
    </source>
</reference>
<proteinExistence type="inferred from homology"/>
<dbReference type="RefSeq" id="WP_343789097.1">
    <property type="nucleotide sequence ID" value="NZ_BAAAFH010000022.1"/>
</dbReference>
<dbReference type="InterPro" id="IPR016039">
    <property type="entry name" value="Thiolase-like"/>
</dbReference>
<dbReference type="Proteomes" id="UP001501126">
    <property type="component" value="Unassembled WGS sequence"/>
</dbReference>
<keyword evidence="6" id="KW-1185">Reference proteome</keyword>
<evidence type="ECO:0000256" key="2">
    <source>
        <dbReference type="ARBA" id="ARBA00022679"/>
    </source>
</evidence>
<dbReference type="PANTHER" id="PTHR11712">
    <property type="entry name" value="POLYKETIDE SYNTHASE-RELATED"/>
    <property type="match status" value="1"/>
</dbReference>
<accession>A0ABN1MSS3</accession>
<evidence type="ECO:0000313" key="5">
    <source>
        <dbReference type="EMBL" id="GAA0876384.1"/>
    </source>
</evidence>
<dbReference type="Pfam" id="PF00109">
    <property type="entry name" value="ketoacyl-synt"/>
    <property type="match status" value="1"/>
</dbReference>
<gene>
    <name evidence="5" type="ORF">GCM10009118_27940</name>
</gene>
<evidence type="ECO:0000256" key="1">
    <source>
        <dbReference type="ARBA" id="ARBA00008467"/>
    </source>
</evidence>
<feature type="domain" description="Ketosynthase family 3 (KS3)" evidence="4">
    <location>
        <begin position="2"/>
        <end position="393"/>
    </location>
</feature>
<comment type="caution">
    <text evidence="5">The sequence shown here is derived from an EMBL/GenBank/DDBJ whole genome shotgun (WGS) entry which is preliminary data.</text>
</comment>
<protein>
    <submittedName>
        <fullName evidence="5">Beta-ketoacyl-[acyl-carrier-protein] synthase family protein</fullName>
    </submittedName>
</protein>
<evidence type="ECO:0000313" key="6">
    <source>
        <dbReference type="Proteomes" id="UP001501126"/>
    </source>
</evidence>
<sequence length="396" mass="42268">MSHRVFITGVGLISAIGDTPEENWQSLVEGKSGIGTAKYVDSKLTDRFVFGEVPHSNEELKQIAGLPSDANFARTSLLAFIAAGEALLQAGLTSSEIDGIIMGCTVSSMCETQKLYENAQGIDNGSMLYDRYDIGSVAMEVSEYLGHIPYHNTINTACSSSANAIMQGVMMIRSGRAKRVLVGGADALSKYTINGFNSMMLLSEQRCSPFSGNRDGINLGEGAGFLVLEGEESIASKPVLAEVEGFGNANDSYHATSTSPEATGPTSAMQKALRTAGISSEEVQYINAHGTGTENNDETEFQAIRKVFDKQIPLYASTKAYTGHTLGAAGSIETIFSLLMLRHQTVIGGNYTLTHDDKISILPLEASKKVPLRRVMSNAFGFGGNCTSLILKAGRE</sequence>
<dbReference type="PROSITE" id="PS52004">
    <property type="entry name" value="KS3_2"/>
    <property type="match status" value="1"/>
</dbReference>
<dbReference type="Pfam" id="PF02801">
    <property type="entry name" value="Ketoacyl-synt_C"/>
    <property type="match status" value="1"/>
</dbReference>
<evidence type="ECO:0000256" key="3">
    <source>
        <dbReference type="RuleBase" id="RU003694"/>
    </source>
</evidence>
<dbReference type="InterPro" id="IPR014031">
    <property type="entry name" value="Ketoacyl_synth_C"/>
</dbReference>
<organism evidence="5 6">
    <name type="scientific">Wandonia haliotis</name>
    <dbReference type="NCBI Taxonomy" id="574963"/>
    <lineage>
        <taxon>Bacteria</taxon>
        <taxon>Pseudomonadati</taxon>
        <taxon>Bacteroidota</taxon>
        <taxon>Flavobacteriia</taxon>
        <taxon>Flavobacteriales</taxon>
        <taxon>Crocinitomicaceae</taxon>
        <taxon>Wandonia</taxon>
    </lineage>
</organism>
<dbReference type="InterPro" id="IPR000794">
    <property type="entry name" value="Beta-ketoacyl_synthase"/>
</dbReference>
<dbReference type="Gene3D" id="3.40.47.10">
    <property type="match status" value="1"/>
</dbReference>
<dbReference type="SMART" id="SM00825">
    <property type="entry name" value="PKS_KS"/>
    <property type="match status" value="1"/>
</dbReference>
<keyword evidence="2 3" id="KW-0808">Transferase</keyword>
<evidence type="ECO:0000259" key="4">
    <source>
        <dbReference type="PROSITE" id="PS52004"/>
    </source>
</evidence>
<name>A0ABN1MSS3_9FLAO</name>
<dbReference type="EMBL" id="BAAAFH010000022">
    <property type="protein sequence ID" value="GAA0876384.1"/>
    <property type="molecule type" value="Genomic_DNA"/>
</dbReference>